<dbReference type="Gene3D" id="3.40.50.300">
    <property type="entry name" value="P-loop containing nucleotide triphosphate hydrolases"/>
    <property type="match status" value="1"/>
</dbReference>
<evidence type="ECO:0000259" key="2">
    <source>
        <dbReference type="Pfam" id="PF16399"/>
    </source>
</evidence>
<dbReference type="Pfam" id="PF21144">
    <property type="entry name" value="Aquarius_N_3rd"/>
    <property type="match status" value="1"/>
</dbReference>
<comment type="caution">
    <text evidence="5">The sequence shown here is derived from an EMBL/GenBank/DDBJ whole genome shotgun (WGS) entry which is preliminary data.</text>
</comment>
<dbReference type="Pfam" id="PF16399">
    <property type="entry name" value="Aquarius_N_1st"/>
    <property type="match status" value="1"/>
</dbReference>
<dbReference type="InterPro" id="IPR027417">
    <property type="entry name" value="P-loop_NTPase"/>
</dbReference>
<dbReference type="AlphaFoldDB" id="A0A9P7BYC0"/>
<accession>A0A9P7BYC0</accession>
<proteinExistence type="predicted"/>
<dbReference type="EMBL" id="JAANQT010000020">
    <property type="protein sequence ID" value="KAG1315839.1"/>
    <property type="molecule type" value="Genomic_DNA"/>
</dbReference>
<dbReference type="SUPFAM" id="SSF52540">
    <property type="entry name" value="P-loop containing nucleoside triphosphate hydrolases"/>
    <property type="match status" value="1"/>
</dbReference>
<sequence>MSQNSALPSQDAASETLPRVDSISKLIEVHLTNKAKWKPSVVEEIFNNELLPSNFAINKLALLESSQYLEKYLWPHYNKKASTNHVISIGLMAVEKSRQNIAWDVFNEDPEKFSTLFQRVTQLIISDDLSITCQRVLLAFLIHCFQSFENELVRAECLKLVTIGIWINLADDSMRERLFNEYPSLQKLWNSSNKKLSAADDSTREQLEYERNWLSLLLKKFVFLVYRIPAEGEVDEEVIKYSERIIEFLIGLEVRLPTRRFFNTLLDDHQVIVLCQMAPFTRRENKDTDLLKELMNSLSFYAKFEVNDQTGVALTDIAIIEAHYQQLVQLQHIAFRKFREQIKELPLANLSSIETREDLLWHFKPLSENTLVKLCESLGIRNQPVGIDIDVDIKEYLINVLVAKYEKRESQIKKISNQPLYPDEKVIFDDSLTQTQNYRGERSIALPKLDLQFLTINDYLLRNYTLFRLGSICEVRRDIEDVVKRLSPRMKFPECKTEFGGKARMATLIQSFNVVDIADAKLGEDKPAYVKADVTISLNAYARNMRNEWDALRKHDTLFLVSIEATEDSLNMMSSGESFREHYGIKYIRGCEIVDFIGADGRSIDEISRPNPEDRKDKIKGSERTIRVQLDTNQYKWDMDRYNKKHSEDIYTTFNVLVRRRAEDNNFKSVLETIRNLAGTDVTVPEWLHKIFLGYGDSSSAHYTKMADRLEKFDLIDTFLDWDHLKSSFPDKNVQPAPGGEQPLQPPYRLKLLNDPMEEDQKPVKKSKKSKKTETKIAVSETFEVESYKVPNDGPYPSNNDKQNQIRFSPAQAEAIYSGMNYGLTTIAGHVDVSKTEVAVQIIANLYRNYSDQRTLIISRNIETLDKIFKMVVELGVQSRHLIRIGHGEQELNSEVSFSKYSRIPATLERRISLLQQVDQLARSLNVPGEHGSTCETAGHFYKVHVLPRWESFLKSAESIDTVEKLRDAFPFAQFFSHAPKPVFTDSMSLEEALESASGCKRYFDNVFGQLEGIRPFELLRYDYDRANYLLTKEAKIVGMTCTHAALKRPELIKCNFKYNNIVVLEADQMLEIETFILLQLQESKEILGRLKRIVLIGDDSQSPVVKNAALQQYSNMRQSMFKRFVKLGVPTIRLD</sequence>
<dbReference type="InterPro" id="IPR048966">
    <property type="entry name" value="Aquarius_b-barrel"/>
</dbReference>
<dbReference type="GO" id="GO:0004386">
    <property type="term" value="F:helicase activity"/>
    <property type="evidence" value="ECO:0007669"/>
    <property type="project" value="InterPro"/>
</dbReference>
<organism evidence="5 6">
    <name type="scientific">Rhizopus oryzae</name>
    <name type="common">Mucormycosis agent</name>
    <name type="synonym">Rhizopus arrhizus var. delemar</name>
    <dbReference type="NCBI Taxonomy" id="64495"/>
    <lineage>
        <taxon>Eukaryota</taxon>
        <taxon>Fungi</taxon>
        <taxon>Fungi incertae sedis</taxon>
        <taxon>Mucoromycota</taxon>
        <taxon>Mucoromycotina</taxon>
        <taxon>Mucoromycetes</taxon>
        <taxon>Mucorales</taxon>
        <taxon>Mucorineae</taxon>
        <taxon>Rhizopodaceae</taxon>
        <taxon>Rhizopus</taxon>
    </lineage>
</organism>
<dbReference type="Pfam" id="PF13086">
    <property type="entry name" value="AAA_11"/>
    <property type="match status" value="1"/>
</dbReference>
<evidence type="ECO:0000259" key="3">
    <source>
        <dbReference type="Pfam" id="PF21143"/>
    </source>
</evidence>
<feature type="domain" description="RNA helicase aquarius insertion" evidence="4">
    <location>
        <begin position="709"/>
        <end position="799"/>
    </location>
</feature>
<dbReference type="InterPro" id="IPR048967">
    <property type="entry name" value="Aquarius_insert"/>
</dbReference>
<keyword evidence="6" id="KW-1185">Reference proteome</keyword>
<dbReference type="Proteomes" id="UP000716291">
    <property type="component" value="Unassembled WGS sequence"/>
</dbReference>
<protein>
    <recommendedName>
        <fullName evidence="7">Intron-binding protein aquarius</fullName>
    </recommendedName>
</protein>
<name>A0A9P7BYC0_RHIOR</name>
<dbReference type="Pfam" id="PF21143">
    <property type="entry name" value="Aquarius_N_2nd"/>
    <property type="match status" value="1"/>
</dbReference>
<evidence type="ECO:0008006" key="7">
    <source>
        <dbReference type="Google" id="ProtNLM"/>
    </source>
</evidence>
<dbReference type="PANTHER" id="PTHR10887">
    <property type="entry name" value="DNA2/NAM7 HELICASE FAMILY"/>
    <property type="match status" value="1"/>
</dbReference>
<dbReference type="InterPro" id="IPR045055">
    <property type="entry name" value="DNA2/NAM7-like"/>
</dbReference>
<evidence type="ECO:0000259" key="1">
    <source>
        <dbReference type="Pfam" id="PF13086"/>
    </source>
</evidence>
<reference evidence="5" key="1">
    <citation type="journal article" date="2020" name="Microb. Genom.">
        <title>Genetic diversity of clinical and environmental Mucorales isolates obtained from an investigation of mucormycosis cases among solid organ transplant recipients.</title>
        <authorList>
            <person name="Nguyen M.H."/>
            <person name="Kaul D."/>
            <person name="Muto C."/>
            <person name="Cheng S.J."/>
            <person name="Richter R.A."/>
            <person name="Bruno V.M."/>
            <person name="Liu G."/>
            <person name="Beyhan S."/>
            <person name="Sundermann A.J."/>
            <person name="Mounaud S."/>
            <person name="Pasculle A.W."/>
            <person name="Nierman W.C."/>
            <person name="Driscoll E."/>
            <person name="Cumbie R."/>
            <person name="Clancy C.J."/>
            <person name="Dupont C.L."/>
        </authorList>
    </citation>
    <scope>NUCLEOTIDE SEQUENCE</scope>
    <source>
        <strain evidence="5">GL11</strain>
    </source>
</reference>
<dbReference type="GO" id="GO:0003729">
    <property type="term" value="F:mRNA binding"/>
    <property type="evidence" value="ECO:0007669"/>
    <property type="project" value="TreeGrafter"/>
</dbReference>
<feature type="domain" description="RNA helicase aquarius N-terminal" evidence="2">
    <location>
        <begin position="32"/>
        <end position="409"/>
    </location>
</feature>
<feature type="domain" description="RNA helicase aquarius beta-barrel" evidence="3">
    <location>
        <begin position="488"/>
        <end position="660"/>
    </location>
</feature>
<evidence type="ECO:0000313" key="5">
    <source>
        <dbReference type="EMBL" id="KAG1315839.1"/>
    </source>
</evidence>
<dbReference type="InterPro" id="IPR041677">
    <property type="entry name" value="DNA2/NAM7_AAA_11"/>
</dbReference>
<feature type="domain" description="DNA2/NAM7 helicase helicase" evidence="1">
    <location>
        <begin position="811"/>
        <end position="1102"/>
    </location>
</feature>
<dbReference type="PANTHER" id="PTHR10887:SF5">
    <property type="entry name" value="RNA HELICASE AQUARIUS"/>
    <property type="match status" value="1"/>
</dbReference>
<evidence type="ECO:0000313" key="6">
    <source>
        <dbReference type="Proteomes" id="UP000716291"/>
    </source>
</evidence>
<dbReference type="InterPro" id="IPR032174">
    <property type="entry name" value="Aquarius_N"/>
</dbReference>
<dbReference type="GO" id="GO:0071013">
    <property type="term" value="C:catalytic step 2 spliceosome"/>
    <property type="evidence" value="ECO:0007669"/>
    <property type="project" value="TreeGrafter"/>
</dbReference>
<gene>
    <name evidence="5" type="ORF">G6F64_000344</name>
</gene>
<evidence type="ECO:0000259" key="4">
    <source>
        <dbReference type="Pfam" id="PF21144"/>
    </source>
</evidence>